<accession>A0A1G9WY57</accession>
<proteinExistence type="predicted"/>
<reference evidence="2" key="1">
    <citation type="submission" date="2016-10" db="EMBL/GenBank/DDBJ databases">
        <authorList>
            <person name="Varghese N."/>
            <person name="Submissions S."/>
        </authorList>
    </citation>
    <scope>NUCLEOTIDE SEQUENCE [LARGE SCALE GENOMIC DNA]</scope>
    <source>
        <strain evidence="2">DSM 19110</strain>
    </source>
</reference>
<dbReference type="OrthoDB" id="714401at2"/>
<evidence type="ECO:0000313" key="1">
    <source>
        <dbReference type="EMBL" id="SDM89025.1"/>
    </source>
</evidence>
<evidence type="ECO:0008006" key="3">
    <source>
        <dbReference type="Google" id="ProtNLM"/>
    </source>
</evidence>
<sequence>MKNLELTNLDVQEMSRTEMKTIEGGGLLGDFISGTLTVVITAAGAIVGDTVAYAKKQIGTVLTAIFSL</sequence>
<dbReference type="EMBL" id="FNGY01000005">
    <property type="protein sequence ID" value="SDM89025.1"/>
    <property type="molecule type" value="Genomic_DNA"/>
</dbReference>
<organism evidence="1 2">
    <name type="scientific">Pedobacter steynii</name>
    <dbReference type="NCBI Taxonomy" id="430522"/>
    <lineage>
        <taxon>Bacteria</taxon>
        <taxon>Pseudomonadati</taxon>
        <taxon>Bacteroidota</taxon>
        <taxon>Sphingobacteriia</taxon>
        <taxon>Sphingobacteriales</taxon>
        <taxon>Sphingobacteriaceae</taxon>
        <taxon>Pedobacter</taxon>
    </lineage>
</organism>
<name>A0A1G9WY57_9SPHI</name>
<gene>
    <name evidence="1" type="ORF">SAMN05421820_105307</name>
</gene>
<protein>
    <recommendedName>
        <fullName evidence="3">Bacteriocin-type signal sequence-containing protein</fullName>
    </recommendedName>
</protein>
<keyword evidence="2" id="KW-1185">Reference proteome</keyword>
<evidence type="ECO:0000313" key="2">
    <source>
        <dbReference type="Proteomes" id="UP000183200"/>
    </source>
</evidence>
<dbReference type="RefSeq" id="WP_074608555.1">
    <property type="nucleotide sequence ID" value="NZ_FNGY01000005.1"/>
</dbReference>
<dbReference type="AlphaFoldDB" id="A0A1G9WY57"/>
<dbReference type="Proteomes" id="UP000183200">
    <property type="component" value="Unassembled WGS sequence"/>
</dbReference>